<proteinExistence type="predicted"/>
<dbReference type="EMBL" id="DSUJ01000011">
    <property type="protein sequence ID" value="HFI92624.1"/>
    <property type="molecule type" value="Genomic_DNA"/>
</dbReference>
<organism evidence="1">
    <name type="scientific">Ignavibacterium album</name>
    <dbReference type="NCBI Taxonomy" id="591197"/>
    <lineage>
        <taxon>Bacteria</taxon>
        <taxon>Pseudomonadati</taxon>
        <taxon>Ignavibacteriota</taxon>
        <taxon>Ignavibacteria</taxon>
        <taxon>Ignavibacteriales</taxon>
        <taxon>Ignavibacteriaceae</taxon>
        <taxon>Ignavibacterium</taxon>
    </lineage>
</organism>
<sequence>MPDSFKSLKEIIESTPELKNIKQLIDDGDIIKDFDKIFPELKALVKAIKCSKQVLTLKSDNPAVRNELKFMEKEIIDKINSFYKQERITRIKFSNK</sequence>
<protein>
    <submittedName>
        <fullName evidence="1">DUF721 domain-containing protein</fullName>
    </submittedName>
</protein>
<dbReference type="AlphaFoldDB" id="A0A7V2ZMA4"/>
<gene>
    <name evidence="1" type="ORF">ENS31_13985</name>
</gene>
<dbReference type="InterPro" id="IPR007922">
    <property type="entry name" value="DciA-like"/>
</dbReference>
<dbReference type="Pfam" id="PF05258">
    <property type="entry name" value="DciA"/>
    <property type="match status" value="1"/>
</dbReference>
<comment type="caution">
    <text evidence="1">The sequence shown here is derived from an EMBL/GenBank/DDBJ whole genome shotgun (WGS) entry which is preliminary data.</text>
</comment>
<accession>A0A7V2ZMA4</accession>
<name>A0A7V2ZMA4_9BACT</name>
<evidence type="ECO:0000313" key="1">
    <source>
        <dbReference type="EMBL" id="HFI92624.1"/>
    </source>
</evidence>
<reference evidence="1" key="1">
    <citation type="journal article" date="2020" name="mSystems">
        <title>Genome- and Community-Level Interaction Insights into Carbon Utilization and Element Cycling Functions of Hydrothermarchaeota in Hydrothermal Sediment.</title>
        <authorList>
            <person name="Zhou Z."/>
            <person name="Liu Y."/>
            <person name="Xu W."/>
            <person name="Pan J."/>
            <person name="Luo Z.H."/>
            <person name="Li M."/>
        </authorList>
    </citation>
    <scope>NUCLEOTIDE SEQUENCE [LARGE SCALE GENOMIC DNA]</scope>
    <source>
        <strain evidence="1">SpSt-479</strain>
    </source>
</reference>